<feature type="region of interest" description="Disordered" evidence="1">
    <location>
        <begin position="31"/>
        <end position="51"/>
    </location>
</feature>
<evidence type="ECO:0000313" key="3">
    <source>
        <dbReference type="Proteomes" id="UP000092993"/>
    </source>
</evidence>
<dbReference type="Proteomes" id="UP000092993">
    <property type="component" value="Unassembled WGS sequence"/>
</dbReference>
<protein>
    <submittedName>
        <fullName evidence="2">Uncharacterized protein</fullName>
    </submittedName>
</protein>
<evidence type="ECO:0000256" key="1">
    <source>
        <dbReference type="SAM" id="MobiDB-lite"/>
    </source>
</evidence>
<comment type="caution">
    <text evidence="2">The sequence shown here is derived from an EMBL/GenBank/DDBJ whole genome shotgun (WGS) entry which is preliminary data.</text>
</comment>
<name>A0A1C7LSX2_GRIFR</name>
<sequence>MFSGDAGAPSAEAVLVSEPNNVTRAKQPQLYAPTHPCLHPPSSPSTASPRQQFTTFVYSTRLPQWPSSALTRN</sequence>
<dbReference type="EMBL" id="LUGG01000023">
    <property type="protein sequence ID" value="OBZ67740.1"/>
    <property type="molecule type" value="Genomic_DNA"/>
</dbReference>
<organism evidence="2 3">
    <name type="scientific">Grifola frondosa</name>
    <name type="common">Maitake</name>
    <name type="synonym">Polyporus frondosus</name>
    <dbReference type="NCBI Taxonomy" id="5627"/>
    <lineage>
        <taxon>Eukaryota</taxon>
        <taxon>Fungi</taxon>
        <taxon>Dikarya</taxon>
        <taxon>Basidiomycota</taxon>
        <taxon>Agaricomycotina</taxon>
        <taxon>Agaricomycetes</taxon>
        <taxon>Polyporales</taxon>
        <taxon>Grifolaceae</taxon>
        <taxon>Grifola</taxon>
    </lineage>
</organism>
<reference evidence="2 3" key="1">
    <citation type="submission" date="2016-03" db="EMBL/GenBank/DDBJ databases">
        <title>Whole genome sequencing of Grifola frondosa 9006-11.</title>
        <authorList>
            <person name="Min B."/>
            <person name="Park H."/>
            <person name="Kim J.-G."/>
            <person name="Cho H."/>
            <person name="Oh Y.-L."/>
            <person name="Kong W.-S."/>
            <person name="Choi I.-G."/>
        </authorList>
    </citation>
    <scope>NUCLEOTIDE SEQUENCE [LARGE SCALE GENOMIC DNA]</scope>
    <source>
        <strain evidence="2 3">9006-11</strain>
    </source>
</reference>
<gene>
    <name evidence="2" type="ORF">A0H81_12344</name>
</gene>
<dbReference type="AlphaFoldDB" id="A0A1C7LSX2"/>
<accession>A0A1C7LSX2</accession>
<evidence type="ECO:0000313" key="2">
    <source>
        <dbReference type="EMBL" id="OBZ67740.1"/>
    </source>
</evidence>
<proteinExistence type="predicted"/>
<keyword evidence="3" id="KW-1185">Reference proteome</keyword>